<evidence type="ECO:0000259" key="1">
    <source>
        <dbReference type="Pfam" id="PF10099"/>
    </source>
</evidence>
<proteinExistence type="predicted"/>
<dbReference type="Proteomes" id="UP000237925">
    <property type="component" value="Chromosome"/>
</dbReference>
<evidence type="ECO:0000313" key="3">
    <source>
        <dbReference type="Proteomes" id="UP000237925"/>
    </source>
</evidence>
<dbReference type="GO" id="GO:0016989">
    <property type="term" value="F:sigma factor antagonist activity"/>
    <property type="evidence" value="ECO:0007669"/>
    <property type="project" value="TreeGrafter"/>
</dbReference>
<protein>
    <submittedName>
        <fullName evidence="2">RNA polymerase subunit sigma-70</fullName>
    </submittedName>
</protein>
<dbReference type="EMBL" id="CP027667">
    <property type="protein sequence ID" value="AVO48915.1"/>
    <property type="molecule type" value="Genomic_DNA"/>
</dbReference>
<dbReference type="InterPro" id="IPR018764">
    <property type="entry name" value="RskA_C"/>
</dbReference>
<dbReference type="RefSeq" id="WP_106683394.1">
    <property type="nucleotide sequence ID" value="NZ_CP027667.1"/>
</dbReference>
<sequence length="264" mass="27672">MDIARHPELLDRLAAAHALGTLRGGARRRFETLARRSPQVRAAALLWHERWSALTELQPAVQPDAAVWARIANQLQADADAAAMQRARSAPPRRAALSWWRAGAVLGACATVAAVAVGLWSHQQLQRGADTQLAALRARAESAEGAMQALAQMPYVAVLAGEQAGASVLVAYDAHSQALVLQRVGGAPEPADRSLQLWALPAQGAPQSLGVLGRERVLRLPAAPAPLHAAVALAISLEPLGGVPGDAGPTGPVLFKGALIRRQV</sequence>
<dbReference type="PANTHER" id="PTHR37461">
    <property type="entry name" value="ANTI-SIGMA-K FACTOR RSKA"/>
    <property type="match status" value="1"/>
</dbReference>
<dbReference type="OrthoDB" id="8617430at2"/>
<feature type="domain" description="Anti-sigma K factor RskA C-terminal" evidence="1">
    <location>
        <begin position="106"/>
        <end position="253"/>
    </location>
</feature>
<organism evidence="2 3">
    <name type="scientific">Melaminivora suipulveris</name>
    <dbReference type="NCBI Taxonomy" id="2109913"/>
    <lineage>
        <taxon>Bacteria</taxon>
        <taxon>Pseudomonadati</taxon>
        <taxon>Pseudomonadota</taxon>
        <taxon>Betaproteobacteria</taxon>
        <taxon>Burkholderiales</taxon>
        <taxon>Comamonadaceae</taxon>
        <taxon>Melaminivora</taxon>
    </lineage>
</organism>
<dbReference type="GO" id="GO:0005886">
    <property type="term" value="C:plasma membrane"/>
    <property type="evidence" value="ECO:0007669"/>
    <property type="project" value="InterPro"/>
</dbReference>
<name>A0A2R3QAU7_9BURK</name>
<dbReference type="KEGG" id="mela:C6568_06375"/>
<dbReference type="InterPro" id="IPR051474">
    <property type="entry name" value="Anti-sigma-K/W_factor"/>
</dbReference>
<dbReference type="AlphaFoldDB" id="A0A2R3QAU7"/>
<dbReference type="GO" id="GO:0006417">
    <property type="term" value="P:regulation of translation"/>
    <property type="evidence" value="ECO:0007669"/>
    <property type="project" value="TreeGrafter"/>
</dbReference>
<dbReference type="PANTHER" id="PTHR37461:SF1">
    <property type="entry name" value="ANTI-SIGMA-K FACTOR RSKA"/>
    <property type="match status" value="1"/>
</dbReference>
<evidence type="ECO:0000313" key="2">
    <source>
        <dbReference type="EMBL" id="AVO48915.1"/>
    </source>
</evidence>
<accession>A0A2R3QAU7</accession>
<dbReference type="Pfam" id="PF10099">
    <property type="entry name" value="RskA_C"/>
    <property type="match status" value="1"/>
</dbReference>
<reference evidence="2 3" key="1">
    <citation type="submission" date="2018-03" db="EMBL/GenBank/DDBJ databases">
        <title>Genome sequencing of Melaminivora sp.</title>
        <authorList>
            <person name="Kim S.-J."/>
            <person name="Heo J."/>
            <person name="Ahn J.-H."/>
            <person name="Kwon S.-W."/>
        </authorList>
    </citation>
    <scope>NUCLEOTIDE SEQUENCE [LARGE SCALE GENOMIC DNA]</scope>
    <source>
        <strain evidence="2 3">SC2-9</strain>
    </source>
</reference>
<gene>
    <name evidence="2" type="ORF">C6568_06375</name>
</gene>
<keyword evidence="3" id="KW-1185">Reference proteome</keyword>